<dbReference type="AlphaFoldDB" id="A0A016W2Z1"/>
<dbReference type="Proteomes" id="UP000024635">
    <property type="component" value="Unassembled WGS sequence"/>
</dbReference>
<feature type="transmembrane region" description="Helical" evidence="1">
    <location>
        <begin position="122"/>
        <end position="149"/>
    </location>
</feature>
<dbReference type="STRING" id="53326.A0A016W2Z1"/>
<keyword evidence="1" id="KW-0812">Transmembrane</keyword>
<reference evidence="3" key="1">
    <citation type="journal article" date="2015" name="Nat. Genet.">
        <title>The genome and transcriptome of the zoonotic hookworm Ancylostoma ceylanicum identify infection-specific gene families.</title>
        <authorList>
            <person name="Schwarz E.M."/>
            <person name="Hu Y."/>
            <person name="Antoshechkin I."/>
            <person name="Miller M.M."/>
            <person name="Sternberg P.W."/>
            <person name="Aroian R.V."/>
        </authorList>
    </citation>
    <scope>NUCLEOTIDE SEQUENCE</scope>
    <source>
        <strain evidence="3">HY135</strain>
    </source>
</reference>
<dbReference type="EMBL" id="JARK01001338">
    <property type="protein sequence ID" value="EYC33642.1"/>
    <property type="molecule type" value="Genomic_DNA"/>
</dbReference>
<organism evidence="2 3">
    <name type="scientific">Ancylostoma ceylanicum</name>
    <dbReference type="NCBI Taxonomy" id="53326"/>
    <lineage>
        <taxon>Eukaryota</taxon>
        <taxon>Metazoa</taxon>
        <taxon>Ecdysozoa</taxon>
        <taxon>Nematoda</taxon>
        <taxon>Chromadorea</taxon>
        <taxon>Rhabditida</taxon>
        <taxon>Rhabditina</taxon>
        <taxon>Rhabditomorpha</taxon>
        <taxon>Strongyloidea</taxon>
        <taxon>Ancylostomatidae</taxon>
        <taxon>Ancylostomatinae</taxon>
        <taxon>Ancylostoma</taxon>
    </lineage>
</organism>
<protein>
    <submittedName>
        <fullName evidence="2">Uncharacterized protein</fullName>
    </submittedName>
</protein>
<accession>A0A016W2Z1</accession>
<feature type="transmembrane region" description="Helical" evidence="1">
    <location>
        <begin position="341"/>
        <end position="368"/>
    </location>
</feature>
<gene>
    <name evidence="2" type="primary">Acey_s0002.g910</name>
    <name evidence="2" type="ORF">Y032_0002g910</name>
</gene>
<keyword evidence="3" id="KW-1185">Reference proteome</keyword>
<comment type="caution">
    <text evidence="2">The sequence shown here is derived from an EMBL/GenBank/DDBJ whole genome shotgun (WGS) entry which is preliminary data.</text>
</comment>
<sequence length="537" mass="59987">MLLIQCLEIAMSTSAPASDTNNVCSETLELYEDAKENYSCLFCAYATRVMQSVVADISPDQSLRLISDDGSSGRGVLRGIAFAKMPFVAIFGAGIFMAIFLIVLGIVVLIKRCVSRQKPYSSGIRGIVIALFLLFISLGFMTLAIVLLLQNSHQSRLGSHRMSERLNQEIFSVSAPLQIHSRNLMCVLNAKSFARRIEEKSYVSLDGYMKNILAKFDSINGAEVFQAIANLRQNALKVQKLAETITAKKLVPTLEKVSSDFVNNIYITDIEASGKMSGFVEEVRSIPKYFHKIREVMSKEFEHFLLSCKNVLERLIKSVKDIEERIKLFLMRSGVATGATYLLLGIWFPVMIVVMCLFAMIALIIRVISNYKSGTSFDDATPSRGRVSNTSAAIIGAFAYLSVIFGSFLFIMFSIGLLYGFAIMASANGLLKDLRVFDRSVFLVKTKYSEKTSDIKGLIERCHEGEKFFNALELNEVLTPARVRQTLKNLLQESNHSTIFLKNLKAHNLYFAKLFQATEDILKTLSKTDLSAYRDGE</sequence>
<evidence type="ECO:0000313" key="3">
    <source>
        <dbReference type="Proteomes" id="UP000024635"/>
    </source>
</evidence>
<keyword evidence="1" id="KW-0472">Membrane</keyword>
<evidence type="ECO:0000313" key="2">
    <source>
        <dbReference type="EMBL" id="EYC33642.1"/>
    </source>
</evidence>
<name>A0A016W2Z1_9BILA</name>
<evidence type="ECO:0000256" key="1">
    <source>
        <dbReference type="SAM" id="Phobius"/>
    </source>
</evidence>
<keyword evidence="1" id="KW-1133">Transmembrane helix</keyword>
<proteinExistence type="predicted"/>
<feature type="transmembrane region" description="Helical" evidence="1">
    <location>
        <begin position="392"/>
        <end position="425"/>
    </location>
</feature>
<feature type="transmembrane region" description="Helical" evidence="1">
    <location>
        <begin position="87"/>
        <end position="110"/>
    </location>
</feature>